<sequence length="128" mass="14008">MSVTSTPRGLVRSQRRLYPIVRGHKKTPQKSRQLPPGDLTVHLAVPELWPHEFNGCRLPAPDNGSVSSPSYGACKIGIRSLSSARCLAASFLFLTTLPFGLMGPGLYSEIGKKARGLRYLIVVLKLDH</sequence>
<comment type="caution">
    <text evidence="1">The sequence shown here is derived from an EMBL/GenBank/DDBJ whole genome shotgun (WGS) entry which is preliminary data.</text>
</comment>
<dbReference type="EMBL" id="AMZH03004255">
    <property type="protein sequence ID" value="RRT69722.1"/>
    <property type="molecule type" value="Genomic_DNA"/>
</dbReference>
<organism evidence="1 2">
    <name type="scientific">Ensete ventricosum</name>
    <name type="common">Abyssinian banana</name>
    <name type="synonym">Musa ensete</name>
    <dbReference type="NCBI Taxonomy" id="4639"/>
    <lineage>
        <taxon>Eukaryota</taxon>
        <taxon>Viridiplantae</taxon>
        <taxon>Streptophyta</taxon>
        <taxon>Embryophyta</taxon>
        <taxon>Tracheophyta</taxon>
        <taxon>Spermatophyta</taxon>
        <taxon>Magnoliopsida</taxon>
        <taxon>Liliopsida</taxon>
        <taxon>Zingiberales</taxon>
        <taxon>Musaceae</taxon>
        <taxon>Ensete</taxon>
    </lineage>
</organism>
<gene>
    <name evidence="1" type="ORF">B296_00037086</name>
</gene>
<evidence type="ECO:0000313" key="2">
    <source>
        <dbReference type="Proteomes" id="UP000287651"/>
    </source>
</evidence>
<evidence type="ECO:0000313" key="1">
    <source>
        <dbReference type="EMBL" id="RRT69722.1"/>
    </source>
</evidence>
<protein>
    <submittedName>
        <fullName evidence="1">Uncharacterized protein</fullName>
    </submittedName>
</protein>
<reference evidence="1 2" key="1">
    <citation type="journal article" date="2014" name="Agronomy (Basel)">
        <title>A Draft Genome Sequence for Ensete ventricosum, the Drought-Tolerant Tree Against Hunger.</title>
        <authorList>
            <person name="Harrison J."/>
            <person name="Moore K.A."/>
            <person name="Paszkiewicz K."/>
            <person name="Jones T."/>
            <person name="Grant M."/>
            <person name="Ambacheew D."/>
            <person name="Muzemil S."/>
            <person name="Studholme D.J."/>
        </authorList>
    </citation>
    <scope>NUCLEOTIDE SEQUENCE [LARGE SCALE GENOMIC DNA]</scope>
</reference>
<dbReference type="AlphaFoldDB" id="A0A427A0J8"/>
<dbReference type="Proteomes" id="UP000287651">
    <property type="component" value="Unassembled WGS sequence"/>
</dbReference>
<proteinExistence type="predicted"/>
<name>A0A427A0J8_ENSVE</name>
<accession>A0A427A0J8</accession>